<accession>A0ABQ0PRC0</accession>
<reference evidence="1" key="1">
    <citation type="submission" date="2013-04" db="EMBL/GenBank/DDBJ databases">
        <title>The genome sequencing project of 58 acetic acid bacteria.</title>
        <authorList>
            <person name="Okamoto-Kainuma A."/>
            <person name="Ishikawa M."/>
            <person name="Umino S."/>
            <person name="Koizumi Y."/>
            <person name="Shiwa Y."/>
            <person name="Yoshikawa H."/>
            <person name="Matsutani M."/>
            <person name="Matsushita K."/>
        </authorList>
    </citation>
    <scope>NUCLEOTIDE SEQUENCE</scope>
    <source>
        <strain evidence="1">NRIC 0521</strain>
    </source>
</reference>
<dbReference type="Proteomes" id="UP001061452">
    <property type="component" value="Unassembled WGS sequence"/>
</dbReference>
<organism evidence="1 2">
    <name type="scientific">Komagataeibacter intermedius NRIC 0521</name>
    <dbReference type="NCBI Taxonomy" id="1307934"/>
    <lineage>
        <taxon>Bacteria</taxon>
        <taxon>Pseudomonadati</taxon>
        <taxon>Pseudomonadota</taxon>
        <taxon>Alphaproteobacteria</taxon>
        <taxon>Acetobacterales</taxon>
        <taxon>Acetobacteraceae</taxon>
        <taxon>Komagataeibacter</taxon>
    </lineage>
</organism>
<dbReference type="EMBL" id="BAQJ01000445">
    <property type="protein sequence ID" value="GBQ78720.1"/>
    <property type="molecule type" value="Genomic_DNA"/>
</dbReference>
<protein>
    <submittedName>
        <fullName evidence="1">Uncharacterized protein</fullName>
    </submittedName>
</protein>
<name>A0ABQ0PRC0_9PROT</name>
<keyword evidence="2" id="KW-1185">Reference proteome</keyword>
<gene>
    <name evidence="1" type="ORF">AA0521_3247</name>
</gene>
<comment type="caution">
    <text evidence="1">The sequence shown here is derived from an EMBL/GenBank/DDBJ whole genome shotgun (WGS) entry which is preliminary data.</text>
</comment>
<evidence type="ECO:0000313" key="1">
    <source>
        <dbReference type="EMBL" id="GBQ78720.1"/>
    </source>
</evidence>
<evidence type="ECO:0000313" key="2">
    <source>
        <dbReference type="Proteomes" id="UP001061452"/>
    </source>
</evidence>
<sequence>MCPPDKAAVCAPARRGGAWHGPWICYMPVSGMVTLRGPCRMETILLRIDVLREGRRKIIATSRYGW</sequence>
<proteinExistence type="predicted"/>